<accession>E1Z7L1</accession>
<dbReference type="KEGG" id="cvr:CHLNCDRAFT_57043"/>
<comment type="subcellular location">
    <subcellularLocation>
        <location evidence="2">Chromosome</location>
    </subcellularLocation>
    <subcellularLocation>
        <location evidence="1">Nucleus</location>
    </subcellularLocation>
</comment>
<dbReference type="Gene3D" id="1.10.20.10">
    <property type="entry name" value="Histone, subunit A"/>
    <property type="match status" value="1"/>
</dbReference>
<dbReference type="PRINTS" id="PR00623">
    <property type="entry name" value="HISTONEH4"/>
</dbReference>
<name>E1Z7L1_CHLVA</name>
<evidence type="ECO:0000256" key="2">
    <source>
        <dbReference type="ARBA" id="ARBA00004286"/>
    </source>
</evidence>
<organism evidence="12">
    <name type="scientific">Chlorella variabilis</name>
    <name type="common">Green alga</name>
    <dbReference type="NCBI Taxonomy" id="554065"/>
    <lineage>
        <taxon>Eukaryota</taxon>
        <taxon>Viridiplantae</taxon>
        <taxon>Chlorophyta</taxon>
        <taxon>core chlorophytes</taxon>
        <taxon>Trebouxiophyceae</taxon>
        <taxon>Chlorellales</taxon>
        <taxon>Chlorellaceae</taxon>
        <taxon>Chlorella clade</taxon>
        <taxon>Chlorella</taxon>
    </lineage>
</organism>
<evidence type="ECO:0000259" key="10">
    <source>
        <dbReference type="Pfam" id="PF03981"/>
    </source>
</evidence>
<feature type="domain" description="Ubiquinol-cytochrome c chaperone" evidence="10">
    <location>
        <begin position="129"/>
        <end position="246"/>
    </location>
</feature>
<dbReference type="GO" id="GO:0005634">
    <property type="term" value="C:nucleus"/>
    <property type="evidence" value="ECO:0007669"/>
    <property type="project" value="UniProtKB-SubCell"/>
</dbReference>
<keyword evidence="6" id="KW-0238">DNA-binding</keyword>
<dbReference type="InterPro" id="IPR007129">
    <property type="entry name" value="Ubiqinol_cyt_c_chaperone_CPB3"/>
</dbReference>
<dbReference type="GO" id="GO:0034551">
    <property type="term" value="P:mitochondrial respiratory chain complex III assembly"/>
    <property type="evidence" value="ECO:0007669"/>
    <property type="project" value="TreeGrafter"/>
</dbReference>
<protein>
    <recommendedName>
        <fullName evidence="10">Ubiquinol-cytochrome c chaperone domain-containing protein</fullName>
    </recommendedName>
</protein>
<dbReference type="GO" id="GO:0005739">
    <property type="term" value="C:mitochondrion"/>
    <property type="evidence" value="ECO:0007669"/>
    <property type="project" value="TreeGrafter"/>
</dbReference>
<keyword evidence="5" id="KW-0158">Chromosome</keyword>
<comment type="similarity">
    <text evidence="3">Belongs to the CBP3 family.</text>
</comment>
<dbReference type="Proteomes" id="UP000008141">
    <property type="component" value="Unassembled WGS sequence"/>
</dbReference>
<reference evidence="11 12" key="1">
    <citation type="journal article" date="2010" name="Plant Cell">
        <title>The Chlorella variabilis NC64A genome reveals adaptation to photosymbiosis, coevolution with viruses, and cryptic sex.</title>
        <authorList>
            <person name="Blanc G."/>
            <person name="Duncan G."/>
            <person name="Agarkova I."/>
            <person name="Borodovsky M."/>
            <person name="Gurnon J."/>
            <person name="Kuo A."/>
            <person name="Lindquist E."/>
            <person name="Lucas S."/>
            <person name="Pangilinan J."/>
            <person name="Polle J."/>
            <person name="Salamov A."/>
            <person name="Terry A."/>
            <person name="Yamada T."/>
            <person name="Dunigan D.D."/>
            <person name="Grigoriev I.V."/>
            <person name="Claverie J.M."/>
            <person name="Van Etten J.L."/>
        </authorList>
    </citation>
    <scope>NUCLEOTIDE SEQUENCE [LARGE SCALE GENOMIC DNA]</scope>
    <source>
        <strain evidence="11 12">NC64A</strain>
    </source>
</reference>
<gene>
    <name evidence="11" type="ORF">CHLNCDRAFT_57043</name>
</gene>
<dbReference type="RefSeq" id="XP_005850292.1">
    <property type="nucleotide sequence ID" value="XM_005850230.1"/>
</dbReference>
<dbReference type="eggNOG" id="KOG2873">
    <property type="taxonomic scope" value="Eukaryota"/>
</dbReference>
<keyword evidence="8" id="KW-0544">Nucleosome core</keyword>
<dbReference type="InterPro" id="IPR001951">
    <property type="entry name" value="Histone_H4"/>
</dbReference>
<dbReference type="GO" id="GO:0030527">
    <property type="term" value="F:structural constituent of chromatin"/>
    <property type="evidence" value="ECO:0007669"/>
    <property type="project" value="InterPro"/>
</dbReference>
<dbReference type="OrthoDB" id="10253878at2759"/>
<dbReference type="AlphaFoldDB" id="E1Z7L1"/>
<comment type="similarity">
    <text evidence="4">Belongs to the histone H4 family.</text>
</comment>
<proteinExistence type="inferred from homology"/>
<feature type="compositionally biased region" description="Basic and acidic residues" evidence="9">
    <location>
        <begin position="463"/>
        <end position="475"/>
    </location>
</feature>
<feature type="compositionally biased region" description="Low complexity" evidence="9">
    <location>
        <begin position="404"/>
        <end position="416"/>
    </location>
</feature>
<dbReference type="GeneID" id="17357459"/>
<evidence type="ECO:0000256" key="6">
    <source>
        <dbReference type="ARBA" id="ARBA00023125"/>
    </source>
</evidence>
<keyword evidence="7" id="KW-0539">Nucleus</keyword>
<evidence type="ECO:0000256" key="3">
    <source>
        <dbReference type="ARBA" id="ARBA00006407"/>
    </source>
</evidence>
<dbReference type="InterPro" id="IPR021150">
    <property type="entry name" value="Ubiq_cyt_c_chap"/>
</dbReference>
<evidence type="ECO:0000256" key="8">
    <source>
        <dbReference type="ARBA" id="ARBA00023269"/>
    </source>
</evidence>
<dbReference type="CDD" id="cd22912">
    <property type="entry name" value="HFD_H4"/>
    <property type="match status" value="1"/>
</dbReference>
<dbReference type="PANTHER" id="PTHR12184">
    <property type="entry name" value="UBIQUINOL-CYTOCHROME C REDUCTASE COMPLEX ASSEMBLY FACTOR 1 FAMILY MEMBER"/>
    <property type="match status" value="1"/>
</dbReference>
<dbReference type="Pfam" id="PF03981">
    <property type="entry name" value="Ubiq_cyt_C_chap"/>
    <property type="match status" value="1"/>
</dbReference>
<dbReference type="GO" id="GO:0046982">
    <property type="term" value="F:protein heterodimerization activity"/>
    <property type="evidence" value="ECO:0007669"/>
    <property type="project" value="InterPro"/>
</dbReference>
<dbReference type="InParanoid" id="E1Z7L1"/>
<evidence type="ECO:0000256" key="7">
    <source>
        <dbReference type="ARBA" id="ARBA00023242"/>
    </source>
</evidence>
<dbReference type="EMBL" id="GL433838">
    <property type="protein sequence ID" value="EFN58190.1"/>
    <property type="molecule type" value="Genomic_DNA"/>
</dbReference>
<evidence type="ECO:0000256" key="4">
    <source>
        <dbReference type="ARBA" id="ARBA00006564"/>
    </source>
</evidence>
<evidence type="ECO:0000313" key="11">
    <source>
        <dbReference type="EMBL" id="EFN58190.1"/>
    </source>
</evidence>
<feature type="region of interest" description="Disordered" evidence="9">
    <location>
        <begin position="395"/>
        <end position="443"/>
    </location>
</feature>
<dbReference type="GO" id="GO:0000786">
    <property type="term" value="C:nucleosome"/>
    <property type="evidence" value="ECO:0007669"/>
    <property type="project" value="UniProtKB-KW"/>
</dbReference>
<feature type="region of interest" description="Disordered" evidence="9">
    <location>
        <begin position="462"/>
        <end position="498"/>
    </location>
</feature>
<dbReference type="GO" id="GO:0003677">
    <property type="term" value="F:DNA binding"/>
    <property type="evidence" value="ECO:0007669"/>
    <property type="project" value="UniProtKB-KW"/>
</dbReference>
<evidence type="ECO:0000256" key="9">
    <source>
        <dbReference type="SAM" id="MobiDB-lite"/>
    </source>
</evidence>
<dbReference type="SUPFAM" id="SSF47113">
    <property type="entry name" value="Histone-fold"/>
    <property type="match status" value="1"/>
</dbReference>
<dbReference type="InterPro" id="IPR009072">
    <property type="entry name" value="Histone-fold"/>
</dbReference>
<evidence type="ECO:0000256" key="5">
    <source>
        <dbReference type="ARBA" id="ARBA00022454"/>
    </source>
</evidence>
<evidence type="ECO:0000313" key="12">
    <source>
        <dbReference type="Proteomes" id="UP000008141"/>
    </source>
</evidence>
<dbReference type="STRING" id="554065.E1Z7L1"/>
<sequence length="568" mass="62464">MIRALSKQLAPWGPAVAALEQRLVGCSALLAPQIGSTSQQWQAPAAALQQTAWMSTDAFKKHVHNAGPRSLQFQRQPAKEMVEEEQRGFTFKALLTLGGYYSRESRHMRAAQRLYTAVTEQAVAPAFLQAMGIPEEFQQMHSSICLHIWLLLVRLRAEGKDGKHLAQLLYDDFQTDVEDRTRKAGVRVRLQKQLTELEKQFYGSSMAYDRAMAGQEALDKALLRNVYLQDAWKADDAQLLARYVRRMGTKPKTPGGLARGGSGSGRSGKKRIVVAGSALSKISTRSWKRLARRAGVLRMSKQCFDPQEGIGSALEDFLRRFLRRCIPVVEYARRFTVTPNDVAFSLKQMGITLYVEGADWTYGSYTRSYVRRRVMVRLPEQLLIEAAAHRAESEVASAQGGAEGAAPASVERAAAAAREEDDDEQVEAASAARRADQAEQEQAQVVADGAEGMEVVVAAAAAEQEKEQAGDKGKGEPVAAAGERRLSGVPTPGNLPMSKERAQEVQGWIADVMHGPLSMQGYVNRKELRTVVLAKHSCTVGEVQDVLFSLERAKAIMVEGDDLYLCSA</sequence>
<dbReference type="PANTHER" id="PTHR12184:SF1">
    <property type="entry name" value="UBIQUINOL-CYTOCHROME-C REDUCTASE COMPLEX ASSEMBLY FACTOR 1"/>
    <property type="match status" value="1"/>
</dbReference>
<keyword evidence="12" id="KW-1185">Reference proteome</keyword>
<evidence type="ECO:0000256" key="1">
    <source>
        <dbReference type="ARBA" id="ARBA00004123"/>
    </source>
</evidence>